<dbReference type="PRINTS" id="PR00412">
    <property type="entry name" value="EPOXHYDRLASE"/>
</dbReference>
<evidence type="ECO:0000259" key="4">
    <source>
        <dbReference type="Pfam" id="PF00561"/>
    </source>
</evidence>
<dbReference type="PANTHER" id="PTHR43329">
    <property type="entry name" value="EPOXIDE HYDROLASE"/>
    <property type="match status" value="1"/>
</dbReference>
<dbReference type="EMBL" id="CVRI01000044">
    <property type="protein sequence ID" value="CRK96598.1"/>
    <property type="molecule type" value="Genomic_DNA"/>
</dbReference>
<evidence type="ECO:0000313" key="6">
    <source>
        <dbReference type="Proteomes" id="UP000183832"/>
    </source>
</evidence>
<dbReference type="Pfam" id="PF00561">
    <property type="entry name" value="Abhydrolase_1"/>
    <property type="match status" value="2"/>
</dbReference>
<dbReference type="PRINTS" id="PR00111">
    <property type="entry name" value="ABHYDROLASE"/>
</dbReference>
<dbReference type="Gene3D" id="3.40.50.1820">
    <property type="entry name" value="alpha/beta hydrolase"/>
    <property type="match status" value="2"/>
</dbReference>
<sequence>MVEVGNLIRFILCYTLCLVYSTWIGIGLLIAYIFKRDPNIWTVKERPTPPRALTSNEFGEHKFMRVNGYRIHYVEKGDKTKPLILFIHGFPEFWYSWRFQLNEFSKDYHVIAIDQRGYAESDKPNTISAYHFDKMVGDIRQFVQQLGREKFTLIGHDWGAVIGFRYVMRHMDTIDKYVMIGAPPSEVWHKLLFSSVKQFLMSWYVFYFQMPFLPEFTTSLQDFQMFKVMKHQTEEELEAYKYTFGKEGALTGPINYYRASAKFLFPDQPLKRPEKFAPGLYMLGEGDKYISPDSGKMAKELYDNLDFKFIKGANHFAQQHKPDETNRLIREFLEKPTPPQSLTNNEFGEHKFMTVNGIKIHYVENGDKNKPLMMFIHGFPEFWYSWRFQLNEFNKDYHVIAIDQRGYGDSDKPSKISDYHIDEMVEDIHQIIKQLGHEKFILVGHDWGAAIGFRYVIKHMETIEKYVMIGAPPKEVFDQLVTSSLKQFFMSWYMFFFQMPVLPEFFTRFYDMKSFRMMKHQTEEETEAYKYTFGKEGALTGPINYYRAGTSSQPDPPLKRPERFAPGLYMLGEFDRFISHDSGILTKELYENLDFKIIKGANHFAQQHKPDETNRLIREFMEQEI</sequence>
<evidence type="ECO:0000256" key="3">
    <source>
        <dbReference type="SAM" id="Phobius"/>
    </source>
</evidence>
<dbReference type="InterPro" id="IPR029058">
    <property type="entry name" value="AB_hydrolase_fold"/>
</dbReference>
<dbReference type="STRING" id="568069.A0A1J1IC92"/>
<evidence type="ECO:0000313" key="5">
    <source>
        <dbReference type="EMBL" id="CRK96598.1"/>
    </source>
</evidence>
<reference evidence="5 6" key="1">
    <citation type="submission" date="2015-04" db="EMBL/GenBank/DDBJ databases">
        <authorList>
            <person name="Syromyatnikov M.Y."/>
            <person name="Popov V.N."/>
        </authorList>
    </citation>
    <scope>NUCLEOTIDE SEQUENCE [LARGE SCALE GENOMIC DNA]</scope>
</reference>
<dbReference type="GO" id="GO:0004301">
    <property type="term" value="F:epoxide hydrolase activity"/>
    <property type="evidence" value="ECO:0007669"/>
    <property type="project" value="UniProtKB-ARBA"/>
</dbReference>
<feature type="domain" description="AB hydrolase-1" evidence="4">
    <location>
        <begin position="82"/>
        <end position="318"/>
    </location>
</feature>
<dbReference type="OrthoDB" id="408373at2759"/>
<dbReference type="AlphaFoldDB" id="A0A1J1IC92"/>
<dbReference type="Proteomes" id="UP000183832">
    <property type="component" value="Unassembled WGS sequence"/>
</dbReference>
<evidence type="ECO:0000256" key="2">
    <source>
        <dbReference type="ARBA" id="ARBA00038334"/>
    </source>
</evidence>
<keyword evidence="1" id="KW-0378">Hydrolase</keyword>
<evidence type="ECO:0000256" key="1">
    <source>
        <dbReference type="ARBA" id="ARBA00022801"/>
    </source>
</evidence>
<feature type="domain" description="AB hydrolase-1" evidence="4">
    <location>
        <begin position="371"/>
        <end position="606"/>
    </location>
</feature>
<protein>
    <submittedName>
        <fullName evidence="5">CLUMA_CG009929, isoform A</fullName>
    </submittedName>
</protein>
<feature type="transmembrane region" description="Helical" evidence="3">
    <location>
        <begin position="12"/>
        <end position="34"/>
    </location>
</feature>
<name>A0A1J1IC92_9DIPT</name>
<dbReference type="SUPFAM" id="SSF53474">
    <property type="entry name" value="alpha/beta-Hydrolases"/>
    <property type="match status" value="2"/>
</dbReference>
<dbReference type="InterPro" id="IPR000073">
    <property type="entry name" value="AB_hydrolase_1"/>
</dbReference>
<comment type="similarity">
    <text evidence="2">Belongs to the AB hydrolase superfamily. Epoxide hydrolase family.</text>
</comment>
<accession>A0A1J1IC92</accession>
<dbReference type="InterPro" id="IPR000639">
    <property type="entry name" value="Epox_hydrolase-like"/>
</dbReference>
<proteinExistence type="inferred from homology"/>
<keyword evidence="3" id="KW-0812">Transmembrane</keyword>
<keyword evidence="3" id="KW-0472">Membrane</keyword>
<organism evidence="5 6">
    <name type="scientific">Clunio marinus</name>
    <dbReference type="NCBI Taxonomy" id="568069"/>
    <lineage>
        <taxon>Eukaryota</taxon>
        <taxon>Metazoa</taxon>
        <taxon>Ecdysozoa</taxon>
        <taxon>Arthropoda</taxon>
        <taxon>Hexapoda</taxon>
        <taxon>Insecta</taxon>
        <taxon>Pterygota</taxon>
        <taxon>Neoptera</taxon>
        <taxon>Endopterygota</taxon>
        <taxon>Diptera</taxon>
        <taxon>Nematocera</taxon>
        <taxon>Chironomoidea</taxon>
        <taxon>Chironomidae</taxon>
        <taxon>Clunio</taxon>
    </lineage>
</organism>
<gene>
    <name evidence="5" type="primary">putative Epoxide hydrolase 4</name>
    <name evidence="5" type="ORF">CLUMA_CG009929</name>
</gene>
<keyword evidence="6" id="KW-1185">Reference proteome</keyword>
<keyword evidence="3" id="KW-1133">Transmembrane helix</keyword>